<proteinExistence type="predicted"/>
<dbReference type="PANTHER" id="PTHR40094">
    <property type="entry name" value="ALPHA-2-MACROGLOBULIN HOMOLOG"/>
    <property type="match status" value="1"/>
</dbReference>
<dbReference type="InterPro" id="IPR051802">
    <property type="entry name" value="YfhM-like"/>
</dbReference>
<dbReference type="InterPro" id="IPR011625">
    <property type="entry name" value="A2M_N_BRD"/>
</dbReference>
<comment type="caution">
    <text evidence="2">The sequence shown here is derived from an EMBL/GenBank/DDBJ whole genome shotgun (WGS) entry which is preliminary data.</text>
</comment>
<dbReference type="AlphaFoldDB" id="A0A8S3AN89"/>
<reference evidence="2" key="1">
    <citation type="submission" date="2021-02" db="EMBL/GenBank/DDBJ databases">
        <authorList>
            <person name="Nowell W R."/>
        </authorList>
    </citation>
    <scope>NUCLEOTIDE SEQUENCE</scope>
</reference>
<name>A0A8S3AN89_9BILA</name>
<evidence type="ECO:0000313" key="2">
    <source>
        <dbReference type="EMBL" id="CAF4698039.1"/>
    </source>
</evidence>
<dbReference type="EMBL" id="CAJOBC010161177">
    <property type="protein sequence ID" value="CAF4698039.1"/>
    <property type="molecule type" value="Genomic_DNA"/>
</dbReference>
<dbReference type="GO" id="GO:0004866">
    <property type="term" value="F:endopeptidase inhibitor activity"/>
    <property type="evidence" value="ECO:0007669"/>
    <property type="project" value="TreeGrafter"/>
</dbReference>
<evidence type="ECO:0000313" key="3">
    <source>
        <dbReference type="Proteomes" id="UP000681722"/>
    </source>
</evidence>
<dbReference type="Proteomes" id="UP000681722">
    <property type="component" value="Unassembled WGS sequence"/>
</dbReference>
<accession>A0A8S3AN89</accession>
<dbReference type="OrthoDB" id="10431229at2759"/>
<evidence type="ECO:0000259" key="1">
    <source>
        <dbReference type="Pfam" id="PF07703"/>
    </source>
</evidence>
<feature type="non-terminal residue" evidence="2">
    <location>
        <position position="115"/>
    </location>
</feature>
<feature type="domain" description="Alpha-2-macroglobulin bait region" evidence="1">
    <location>
        <begin position="2"/>
        <end position="109"/>
    </location>
</feature>
<sequence length="115" mass="12510">DSATVEFRISKDWIPGFTVHAELTGSIPREIEVTDSLHRPAIATGSVSLKVSRDIYKLNVSINTKETDESFTPSSIIHIGVDVTQHTNNAAVDKVEVCLIIVDEAILSLTGHTLL</sequence>
<protein>
    <recommendedName>
        <fullName evidence="1">Alpha-2-macroglobulin bait region domain-containing protein</fullName>
    </recommendedName>
</protein>
<dbReference type="PANTHER" id="PTHR40094:SF1">
    <property type="entry name" value="UBIQUITIN DOMAIN-CONTAINING PROTEIN"/>
    <property type="match status" value="1"/>
</dbReference>
<dbReference type="Pfam" id="PF07703">
    <property type="entry name" value="A2M_BRD"/>
    <property type="match status" value="1"/>
</dbReference>
<gene>
    <name evidence="2" type="ORF">SRO942_LOCUS51364</name>
</gene>
<organism evidence="2 3">
    <name type="scientific">Didymodactylos carnosus</name>
    <dbReference type="NCBI Taxonomy" id="1234261"/>
    <lineage>
        <taxon>Eukaryota</taxon>
        <taxon>Metazoa</taxon>
        <taxon>Spiralia</taxon>
        <taxon>Gnathifera</taxon>
        <taxon>Rotifera</taxon>
        <taxon>Eurotatoria</taxon>
        <taxon>Bdelloidea</taxon>
        <taxon>Philodinida</taxon>
        <taxon>Philodinidae</taxon>
        <taxon>Didymodactylos</taxon>
    </lineage>
</organism>
<feature type="non-terminal residue" evidence="2">
    <location>
        <position position="1"/>
    </location>
</feature>